<dbReference type="InterPro" id="IPR045069">
    <property type="entry name" value="MATE_euk"/>
</dbReference>
<evidence type="ECO:0000313" key="8">
    <source>
        <dbReference type="EMBL" id="CAG8453213.1"/>
    </source>
</evidence>
<proteinExistence type="inferred from homology"/>
<feature type="transmembrane region" description="Helical" evidence="7">
    <location>
        <begin position="410"/>
        <end position="430"/>
    </location>
</feature>
<dbReference type="AlphaFoldDB" id="A0A9N8YSJ9"/>
<feature type="transmembrane region" description="Helical" evidence="7">
    <location>
        <begin position="258"/>
        <end position="276"/>
    </location>
</feature>
<feature type="transmembrane region" description="Helical" evidence="7">
    <location>
        <begin position="126"/>
        <end position="142"/>
    </location>
</feature>
<dbReference type="GO" id="GO:0015297">
    <property type="term" value="F:antiporter activity"/>
    <property type="evidence" value="ECO:0007669"/>
    <property type="project" value="InterPro"/>
</dbReference>
<keyword evidence="4 7" id="KW-1133">Transmembrane helix</keyword>
<feature type="transmembrane region" description="Helical" evidence="7">
    <location>
        <begin position="184"/>
        <end position="206"/>
    </location>
</feature>
<keyword evidence="9" id="KW-1185">Reference proteome</keyword>
<evidence type="ECO:0000256" key="6">
    <source>
        <dbReference type="SAM" id="MobiDB-lite"/>
    </source>
</evidence>
<evidence type="ECO:0000256" key="7">
    <source>
        <dbReference type="SAM" id="Phobius"/>
    </source>
</evidence>
<dbReference type="OrthoDB" id="2126698at2759"/>
<sequence>MASAYATSLPSDSVQPTQQNLTSPASESTPLLRSSDIIYEDIPLNDAPDDMTYDFKEAAFIFRKAVPIALTYLIEFSLHIVSVITLGHLGSVELASSALASMFASVTGWSIAFGAATALDTLCSQAFTSVVWLNAESILIFLGQREDLARYAGLFLRCLLCGAPAFVMFECLKKYLQAQGIVKAPTYVLVIAATLNICLNYLLVWYEPFSLGFIGAPIATATTYWFMLILLIGYIRYFDGYQVWGGWTRQCLSGWGEVVMLAVPGIFMICSEWWAFELIALAAGYFGETALAAQSVILTTGSTLFQFPFGVAVSASNRVGNLIGAGLVKRAQISSRMAMILAVIVGGTTMSLLLVCRHSWGYLFTGDKDVVELVASVLPMCAAFQISDALGTVGGGIIRGLGRQKIGATLNIIAYYFIGLPFSLVTAFIFEWRLIGLWAGLMIGSMCVGAGELILIMKTNWGREAENVRIRFLADNAKTRRNNELNREVGNGLNDGVEYGNA</sequence>
<dbReference type="EMBL" id="CAJVPJ010000007">
    <property type="protein sequence ID" value="CAG8453213.1"/>
    <property type="molecule type" value="Genomic_DNA"/>
</dbReference>
<feature type="transmembrane region" description="Helical" evidence="7">
    <location>
        <begin position="296"/>
        <end position="316"/>
    </location>
</feature>
<dbReference type="GO" id="GO:0016020">
    <property type="term" value="C:membrane"/>
    <property type="evidence" value="ECO:0007669"/>
    <property type="project" value="UniProtKB-SubCell"/>
</dbReference>
<evidence type="ECO:0000256" key="1">
    <source>
        <dbReference type="ARBA" id="ARBA00004141"/>
    </source>
</evidence>
<feature type="transmembrane region" description="Helical" evidence="7">
    <location>
        <begin position="98"/>
        <end position="119"/>
    </location>
</feature>
<dbReference type="PANTHER" id="PTHR11206">
    <property type="entry name" value="MULTIDRUG RESISTANCE PROTEIN"/>
    <property type="match status" value="1"/>
</dbReference>
<dbReference type="GO" id="GO:1990961">
    <property type="term" value="P:xenobiotic detoxification by transmembrane export across the plasma membrane"/>
    <property type="evidence" value="ECO:0007669"/>
    <property type="project" value="InterPro"/>
</dbReference>
<feature type="transmembrane region" description="Helical" evidence="7">
    <location>
        <begin position="212"/>
        <end position="237"/>
    </location>
</feature>
<keyword evidence="5 7" id="KW-0472">Membrane</keyword>
<dbReference type="Proteomes" id="UP000789572">
    <property type="component" value="Unassembled WGS sequence"/>
</dbReference>
<evidence type="ECO:0000313" key="9">
    <source>
        <dbReference type="Proteomes" id="UP000789572"/>
    </source>
</evidence>
<dbReference type="NCBIfam" id="TIGR00797">
    <property type="entry name" value="matE"/>
    <property type="match status" value="1"/>
</dbReference>
<dbReference type="Pfam" id="PF01554">
    <property type="entry name" value="MatE"/>
    <property type="match status" value="3"/>
</dbReference>
<feature type="region of interest" description="Disordered" evidence="6">
    <location>
        <begin position="1"/>
        <end position="29"/>
    </location>
</feature>
<dbReference type="InterPro" id="IPR002528">
    <property type="entry name" value="MATE_fam"/>
</dbReference>
<gene>
    <name evidence="8" type="ORF">POCULU_LOCUS145</name>
</gene>
<comment type="subcellular location">
    <subcellularLocation>
        <location evidence="1">Membrane</location>
        <topology evidence="1">Multi-pass membrane protein</topology>
    </subcellularLocation>
</comment>
<organism evidence="8 9">
    <name type="scientific">Paraglomus occultum</name>
    <dbReference type="NCBI Taxonomy" id="144539"/>
    <lineage>
        <taxon>Eukaryota</taxon>
        <taxon>Fungi</taxon>
        <taxon>Fungi incertae sedis</taxon>
        <taxon>Mucoromycota</taxon>
        <taxon>Glomeromycotina</taxon>
        <taxon>Glomeromycetes</taxon>
        <taxon>Paraglomerales</taxon>
        <taxon>Paraglomeraceae</taxon>
        <taxon>Paraglomus</taxon>
    </lineage>
</organism>
<feature type="transmembrane region" description="Helical" evidence="7">
    <location>
        <begin position="65"/>
        <end position="86"/>
    </location>
</feature>
<feature type="transmembrane region" description="Helical" evidence="7">
    <location>
        <begin position="337"/>
        <end position="355"/>
    </location>
</feature>
<dbReference type="GO" id="GO:0042910">
    <property type="term" value="F:xenobiotic transmembrane transporter activity"/>
    <property type="evidence" value="ECO:0007669"/>
    <property type="project" value="InterPro"/>
</dbReference>
<feature type="transmembrane region" description="Helical" evidence="7">
    <location>
        <begin position="436"/>
        <end position="456"/>
    </location>
</feature>
<feature type="transmembrane region" description="Helical" evidence="7">
    <location>
        <begin position="375"/>
        <end position="398"/>
    </location>
</feature>
<evidence type="ECO:0000256" key="4">
    <source>
        <dbReference type="ARBA" id="ARBA00022989"/>
    </source>
</evidence>
<comment type="caution">
    <text evidence="8">The sequence shown here is derived from an EMBL/GenBank/DDBJ whole genome shotgun (WGS) entry which is preliminary data.</text>
</comment>
<reference evidence="8" key="1">
    <citation type="submission" date="2021-06" db="EMBL/GenBank/DDBJ databases">
        <authorList>
            <person name="Kallberg Y."/>
            <person name="Tangrot J."/>
            <person name="Rosling A."/>
        </authorList>
    </citation>
    <scope>NUCLEOTIDE SEQUENCE</scope>
    <source>
        <strain evidence="8">IA702</strain>
    </source>
</reference>
<evidence type="ECO:0000256" key="2">
    <source>
        <dbReference type="ARBA" id="ARBA00010199"/>
    </source>
</evidence>
<keyword evidence="3 7" id="KW-0812">Transmembrane</keyword>
<protein>
    <submittedName>
        <fullName evidence="8">5635_t:CDS:1</fullName>
    </submittedName>
</protein>
<accession>A0A9N8YSJ9</accession>
<dbReference type="CDD" id="cd13132">
    <property type="entry name" value="MATE_eukaryotic"/>
    <property type="match status" value="1"/>
</dbReference>
<evidence type="ECO:0000256" key="5">
    <source>
        <dbReference type="ARBA" id="ARBA00023136"/>
    </source>
</evidence>
<comment type="similarity">
    <text evidence="2">Belongs to the multi antimicrobial extrusion (MATE) (TC 2.A.66.1) family.</text>
</comment>
<name>A0A9N8YSJ9_9GLOM</name>
<evidence type="ECO:0000256" key="3">
    <source>
        <dbReference type="ARBA" id="ARBA00022692"/>
    </source>
</evidence>
<feature type="transmembrane region" description="Helical" evidence="7">
    <location>
        <begin position="154"/>
        <end position="172"/>
    </location>
</feature>